<dbReference type="SUPFAM" id="SSF47323">
    <property type="entry name" value="Anticodon-binding domain of a subclass of class I aminoacyl-tRNA synthetases"/>
    <property type="match status" value="1"/>
</dbReference>
<evidence type="ECO:0000256" key="2">
    <source>
        <dbReference type="ARBA" id="ARBA00006887"/>
    </source>
</evidence>
<dbReference type="Proteomes" id="UP000280099">
    <property type="component" value="Unassembled WGS sequence"/>
</dbReference>
<dbReference type="AlphaFoldDB" id="A0A420XFN4"/>
<dbReference type="Pfam" id="PF00133">
    <property type="entry name" value="tRNA-synt_1"/>
    <property type="match status" value="1"/>
</dbReference>
<feature type="short sequence motif" description="'KMSKS' region" evidence="14">
    <location>
        <begin position="602"/>
        <end position="606"/>
    </location>
</feature>
<name>A0A420XFN4_9PAST</name>
<comment type="domain">
    <text evidence="14">IleRS has two distinct active sites: one for aminoacylation and one for editing. The misactivated valine is translocated from the active site to the editing site, which sterically excludes the correctly activated isoleucine. The single editing site contains two valyl binding pockets, one specific for each substrate (Val-AMP or Val-tRNA(Ile)).</text>
</comment>
<dbReference type="NCBIfam" id="TIGR00392">
    <property type="entry name" value="ileS"/>
    <property type="match status" value="1"/>
</dbReference>
<comment type="catalytic activity">
    <reaction evidence="13 14">
        <text>tRNA(Ile) + L-isoleucine + ATP = L-isoleucyl-tRNA(Ile) + AMP + diphosphate</text>
        <dbReference type="Rhea" id="RHEA:11060"/>
        <dbReference type="Rhea" id="RHEA-COMP:9666"/>
        <dbReference type="Rhea" id="RHEA-COMP:9695"/>
        <dbReference type="ChEBI" id="CHEBI:30616"/>
        <dbReference type="ChEBI" id="CHEBI:33019"/>
        <dbReference type="ChEBI" id="CHEBI:58045"/>
        <dbReference type="ChEBI" id="CHEBI:78442"/>
        <dbReference type="ChEBI" id="CHEBI:78528"/>
        <dbReference type="ChEBI" id="CHEBI:456215"/>
        <dbReference type="EC" id="6.1.1.5"/>
    </reaction>
</comment>
<evidence type="ECO:0000313" key="18">
    <source>
        <dbReference type="EMBL" id="RKR71576.1"/>
    </source>
</evidence>
<dbReference type="PANTHER" id="PTHR42765:SF1">
    <property type="entry name" value="ISOLEUCINE--TRNA LIGASE, MITOCHONDRIAL"/>
    <property type="match status" value="1"/>
</dbReference>
<dbReference type="GO" id="GO:0002161">
    <property type="term" value="F:aminoacyl-tRNA deacylase activity"/>
    <property type="evidence" value="ECO:0007669"/>
    <property type="project" value="InterPro"/>
</dbReference>
<evidence type="ECO:0000256" key="1">
    <source>
        <dbReference type="ARBA" id="ARBA00004496"/>
    </source>
</evidence>
<comment type="cofactor">
    <cofactor evidence="14">
        <name>Zn(2+)</name>
        <dbReference type="ChEBI" id="CHEBI:29105"/>
    </cofactor>
    <text evidence="14">Binds 1 zinc ion per subunit.</text>
</comment>
<comment type="subcellular location">
    <subcellularLocation>
        <location evidence="1 14">Cytoplasm</location>
    </subcellularLocation>
</comment>
<evidence type="ECO:0000256" key="13">
    <source>
        <dbReference type="ARBA" id="ARBA00048359"/>
    </source>
</evidence>
<dbReference type="InterPro" id="IPR023585">
    <property type="entry name" value="Ile-tRNA-ligase_type1"/>
</dbReference>
<dbReference type="GO" id="GO:0008270">
    <property type="term" value="F:zinc ion binding"/>
    <property type="evidence" value="ECO:0007669"/>
    <property type="project" value="UniProtKB-UniRule"/>
</dbReference>
<feature type="domain" description="Aminoacyl-tRNA synthetase class Ia" evidence="15">
    <location>
        <begin position="28"/>
        <end position="640"/>
    </location>
</feature>
<protein>
    <recommendedName>
        <fullName evidence="14">Isoleucine--tRNA ligase</fullName>
        <ecNumber evidence="14">6.1.1.5</ecNumber>
    </recommendedName>
    <alternativeName>
        <fullName evidence="14">Isoleucyl-tRNA synthetase</fullName>
        <shortName evidence="14">IleRS</shortName>
    </alternativeName>
</protein>
<dbReference type="PRINTS" id="PR00984">
    <property type="entry name" value="TRNASYNTHILE"/>
</dbReference>
<comment type="function">
    <text evidence="12 14">Catalyzes the attachment of isoleucine to tRNA(Ile). As IleRS can inadvertently accommodate and process structurally similar amino acids such as valine, to avoid such errors it has two additional distinct tRNA(Ile)-dependent editing activities. One activity is designated as 'pretransfer' editing and involves the hydrolysis of activated Val-AMP. The other activity is designated 'posttransfer' editing and involves deacylation of mischarged Val-tRNA(Ile).</text>
</comment>
<dbReference type="Pfam" id="PF08264">
    <property type="entry name" value="Anticodon_1"/>
    <property type="match status" value="1"/>
</dbReference>
<feature type="short sequence motif" description="'HIGH' region" evidence="14">
    <location>
        <begin position="58"/>
        <end position="68"/>
    </location>
</feature>
<dbReference type="Pfam" id="PF06827">
    <property type="entry name" value="zf-FPG_IleRS"/>
    <property type="match status" value="1"/>
</dbReference>
<evidence type="ECO:0000256" key="14">
    <source>
        <dbReference type="HAMAP-Rule" id="MF_02002"/>
    </source>
</evidence>
<dbReference type="Gene3D" id="1.10.730.20">
    <property type="match status" value="1"/>
</dbReference>
<evidence type="ECO:0000256" key="10">
    <source>
        <dbReference type="ARBA" id="ARBA00022917"/>
    </source>
</evidence>
<feature type="binding site" evidence="14">
    <location>
        <position position="605"/>
    </location>
    <ligand>
        <name>ATP</name>
        <dbReference type="ChEBI" id="CHEBI:30616"/>
    </ligand>
</feature>
<evidence type="ECO:0000256" key="8">
    <source>
        <dbReference type="ARBA" id="ARBA00022833"/>
    </source>
</evidence>
<dbReference type="CDD" id="cd07960">
    <property type="entry name" value="Anticodon_Ia_Ile_BEm"/>
    <property type="match status" value="1"/>
</dbReference>
<dbReference type="Gene3D" id="3.40.50.620">
    <property type="entry name" value="HUPs"/>
    <property type="match status" value="2"/>
</dbReference>
<sequence>MTDYKNTLNLPQTGFPMRGDLAKREPDMLKNWYEKKLYQKVRESSKGKKTFILHDGPPYANGNLHLGHAVNKILKDIIMKSKTALGFDTPYVPGWDCHGLPIELKVEGLVGKPNEKISAAEFRQACRDYAKEQVEGQKADFIRMGILGDWDNPYLTMNFGTEAAIIRTLGKVIENGHLYKGSKPVHWCLDCGSSLAEAEVEYEDKVSPSIYVRFSAVNPEQVEQKFNAVGKGSGKISAVIWTTTPWTIPSNRAIALNAELDYQLVQFGDERMILAQELVESVQKAVDIEQVEVLGSAKGKDLELMRFNHPFYDFDVPFILGDHVTTDGGTGLVHTAPDHGLDDFIVAKQYNLEIAGLIDNDGKFISTTPFFAGKGVFESNELVVEKLKEVGALLKLERIKHSYPHCWRHKTPIIFRATPQWFVGMEKQGLRTQALGEIKSVRWIPSWGEARIDKMVANRPDWCISRQRTWGVPMTMFVHKETEELHPRTLELLEEVAKRVEKSGIQAWWDLEPEELLGDDAKDYRKVPDTLDVWFDSGSTYASVVEQRPEFNGQSADMYLEGSDQHRGWFMSSLMLSTATNGKAPYRQVLTHGFTVDEKGRKMSKSLGNVIVPSEVWNKNGADILRLWVASTDYTGEIAVSMNILNRAADSYRRIRNTARFLLANLNGFDPKRDLVKPEEMISLDRWAVSCALDAQNEIKEAYDNYQFHAVVQRLMRFCSIEMGSFYLDIIKDRQYTTKADSLARRSCQTALWHISEALVRWIAPILSFTADEIWGHLPKVENRAEFVFTEEFYEGLFGLDNSDKLDDAYWQQLLKVRAEVNRVLEQARSDKLIGAGLEAKVTVYADDNLLPLLEILGNELRFVLITSQAIVKPLADADVSVGELEGLAVKVERAEGEKCPRCWHYATDIGSHPEHSEICGRCVENVAGDGEKRNFA</sequence>
<proteinExistence type="inferred from homology"/>
<dbReference type="InterPro" id="IPR001412">
    <property type="entry name" value="aa-tRNA-synth_I_CS"/>
</dbReference>
<keyword evidence="11 14" id="KW-0030">Aminoacyl-tRNA synthetase</keyword>
<keyword evidence="5 14" id="KW-0436">Ligase</keyword>
<feature type="domain" description="Zinc finger FPG/IleRS-type" evidence="16">
    <location>
        <begin position="897"/>
        <end position="925"/>
    </location>
</feature>
<dbReference type="InterPro" id="IPR002300">
    <property type="entry name" value="aa-tRNA-synth_Ia"/>
</dbReference>
<accession>A0A420XFN4</accession>
<dbReference type="HAMAP" id="MF_02002">
    <property type="entry name" value="Ile_tRNA_synth_type1"/>
    <property type="match status" value="1"/>
</dbReference>
<dbReference type="SUPFAM" id="SSF50677">
    <property type="entry name" value="ValRS/IleRS/LeuRS editing domain"/>
    <property type="match status" value="1"/>
</dbReference>
<comment type="subunit">
    <text evidence="3 14">Monomer.</text>
</comment>
<dbReference type="FunFam" id="1.10.730.20:FF:000001">
    <property type="entry name" value="Isoleucine--tRNA ligase"/>
    <property type="match status" value="1"/>
</dbReference>
<feature type="binding site" evidence="14">
    <location>
        <position position="900"/>
    </location>
    <ligand>
        <name>Zn(2+)</name>
        <dbReference type="ChEBI" id="CHEBI:29105"/>
    </ligand>
</feature>
<feature type="binding site" evidence="14">
    <location>
        <position position="920"/>
    </location>
    <ligand>
        <name>Zn(2+)</name>
        <dbReference type="ChEBI" id="CHEBI:29105"/>
    </ligand>
</feature>
<evidence type="ECO:0000259" key="15">
    <source>
        <dbReference type="Pfam" id="PF00133"/>
    </source>
</evidence>
<evidence type="ECO:0000256" key="4">
    <source>
        <dbReference type="ARBA" id="ARBA00022490"/>
    </source>
</evidence>
<feature type="binding site" evidence="14">
    <location>
        <position position="903"/>
    </location>
    <ligand>
        <name>Zn(2+)</name>
        <dbReference type="ChEBI" id="CHEBI:29105"/>
    </ligand>
</feature>
<dbReference type="RefSeq" id="WP_121123250.1">
    <property type="nucleotide sequence ID" value="NZ_CP016604.1"/>
</dbReference>
<keyword evidence="6 14" id="KW-0479">Metal-binding</keyword>
<comment type="caution">
    <text evidence="18">The sequence shown here is derived from an EMBL/GenBank/DDBJ whole genome shotgun (WGS) entry which is preliminary data.</text>
</comment>
<dbReference type="CDD" id="cd00818">
    <property type="entry name" value="IleRS_core"/>
    <property type="match status" value="1"/>
</dbReference>
<evidence type="ECO:0000256" key="7">
    <source>
        <dbReference type="ARBA" id="ARBA00022741"/>
    </source>
</evidence>
<evidence type="ECO:0000256" key="11">
    <source>
        <dbReference type="ARBA" id="ARBA00023146"/>
    </source>
</evidence>
<evidence type="ECO:0000259" key="17">
    <source>
        <dbReference type="Pfam" id="PF08264"/>
    </source>
</evidence>
<organism evidence="18 19">
    <name type="scientific">Otariodibacter oris</name>
    <dbReference type="NCBI Taxonomy" id="1032623"/>
    <lineage>
        <taxon>Bacteria</taxon>
        <taxon>Pseudomonadati</taxon>
        <taxon>Pseudomonadota</taxon>
        <taxon>Gammaproteobacteria</taxon>
        <taxon>Pasteurellales</taxon>
        <taxon>Pasteurellaceae</taxon>
        <taxon>Otariodibacter</taxon>
    </lineage>
</organism>
<dbReference type="FunFam" id="3.40.50.620:FF:000042">
    <property type="entry name" value="Isoleucine--tRNA ligase"/>
    <property type="match status" value="1"/>
</dbReference>
<feature type="binding site" evidence="14">
    <location>
        <position position="561"/>
    </location>
    <ligand>
        <name>L-isoleucyl-5'-AMP</name>
        <dbReference type="ChEBI" id="CHEBI:178002"/>
    </ligand>
</feature>
<dbReference type="InterPro" id="IPR009008">
    <property type="entry name" value="Val/Leu/Ile-tRNA-synth_edit"/>
</dbReference>
<dbReference type="InterPro" id="IPR014729">
    <property type="entry name" value="Rossmann-like_a/b/a_fold"/>
</dbReference>
<dbReference type="GO" id="GO:0000049">
    <property type="term" value="F:tRNA binding"/>
    <property type="evidence" value="ECO:0007669"/>
    <property type="project" value="InterPro"/>
</dbReference>
<dbReference type="InterPro" id="IPR050081">
    <property type="entry name" value="Ile-tRNA_ligase"/>
</dbReference>
<evidence type="ECO:0000256" key="9">
    <source>
        <dbReference type="ARBA" id="ARBA00022840"/>
    </source>
</evidence>
<dbReference type="GO" id="GO:0004822">
    <property type="term" value="F:isoleucine-tRNA ligase activity"/>
    <property type="evidence" value="ECO:0007669"/>
    <property type="project" value="UniProtKB-UniRule"/>
</dbReference>
<dbReference type="InterPro" id="IPR002301">
    <property type="entry name" value="Ile-tRNA-ligase"/>
</dbReference>
<comment type="similarity">
    <text evidence="2 14">Belongs to the class-I aminoacyl-tRNA synthetase family. IleS type 1 subfamily.</text>
</comment>
<keyword evidence="8 14" id="KW-0862">Zinc</keyword>
<evidence type="ECO:0000256" key="12">
    <source>
        <dbReference type="ARBA" id="ARBA00025217"/>
    </source>
</evidence>
<dbReference type="EC" id="6.1.1.5" evidence="14"/>
<keyword evidence="9 14" id="KW-0067">ATP-binding</keyword>
<dbReference type="PROSITE" id="PS00178">
    <property type="entry name" value="AA_TRNA_LIGASE_I"/>
    <property type="match status" value="1"/>
</dbReference>
<dbReference type="OrthoDB" id="9810365at2"/>
<dbReference type="InterPro" id="IPR013155">
    <property type="entry name" value="M/V/L/I-tRNA-synth_anticd-bd"/>
</dbReference>
<dbReference type="EMBL" id="RBJC01000007">
    <property type="protein sequence ID" value="RKR71576.1"/>
    <property type="molecule type" value="Genomic_DNA"/>
</dbReference>
<feature type="domain" description="Methionyl/Valyl/Leucyl/Isoleucyl-tRNA synthetase anticodon-binding" evidence="17">
    <location>
        <begin position="685"/>
        <end position="843"/>
    </location>
</feature>
<evidence type="ECO:0000256" key="6">
    <source>
        <dbReference type="ARBA" id="ARBA00022723"/>
    </source>
</evidence>
<dbReference type="GO" id="GO:0006428">
    <property type="term" value="P:isoleucyl-tRNA aminoacylation"/>
    <property type="evidence" value="ECO:0007669"/>
    <property type="project" value="UniProtKB-UniRule"/>
</dbReference>
<dbReference type="InterPro" id="IPR033708">
    <property type="entry name" value="Anticodon_Ile_BEm"/>
</dbReference>
<evidence type="ECO:0000313" key="19">
    <source>
        <dbReference type="Proteomes" id="UP000280099"/>
    </source>
</evidence>
<dbReference type="PANTHER" id="PTHR42765">
    <property type="entry name" value="SOLEUCYL-TRNA SYNTHETASE"/>
    <property type="match status" value="1"/>
</dbReference>
<dbReference type="GO" id="GO:0005524">
    <property type="term" value="F:ATP binding"/>
    <property type="evidence" value="ECO:0007669"/>
    <property type="project" value="UniProtKB-UniRule"/>
</dbReference>
<dbReference type="InterPro" id="IPR010663">
    <property type="entry name" value="Znf_FPG/IleRS"/>
</dbReference>
<evidence type="ECO:0000259" key="16">
    <source>
        <dbReference type="Pfam" id="PF06827"/>
    </source>
</evidence>
<gene>
    <name evidence="14" type="primary">ileS</name>
    <name evidence="18" type="ORF">DES31_1308</name>
</gene>
<evidence type="ECO:0000256" key="3">
    <source>
        <dbReference type="ARBA" id="ARBA00011245"/>
    </source>
</evidence>
<feature type="binding site" evidence="14">
    <location>
        <position position="923"/>
    </location>
    <ligand>
        <name>Zn(2+)</name>
        <dbReference type="ChEBI" id="CHEBI:29105"/>
    </ligand>
</feature>
<keyword evidence="7 14" id="KW-0547">Nucleotide-binding</keyword>
<dbReference type="GO" id="GO:0005829">
    <property type="term" value="C:cytosol"/>
    <property type="evidence" value="ECO:0007669"/>
    <property type="project" value="TreeGrafter"/>
</dbReference>
<dbReference type="SUPFAM" id="SSF52374">
    <property type="entry name" value="Nucleotidylyl transferase"/>
    <property type="match status" value="1"/>
</dbReference>
<evidence type="ECO:0000256" key="5">
    <source>
        <dbReference type="ARBA" id="ARBA00022598"/>
    </source>
</evidence>
<keyword evidence="4 14" id="KW-0963">Cytoplasm</keyword>
<dbReference type="InterPro" id="IPR009080">
    <property type="entry name" value="tRNAsynth_Ia_anticodon-bd"/>
</dbReference>
<dbReference type="FunFam" id="3.40.50.620:FF:000048">
    <property type="entry name" value="Isoleucine--tRNA ligase"/>
    <property type="match status" value="1"/>
</dbReference>
<reference evidence="18 19" key="1">
    <citation type="submission" date="2018-10" db="EMBL/GenBank/DDBJ databases">
        <title>Genomic Encyclopedia of Type Strains, Phase IV (KMG-IV): sequencing the most valuable type-strain genomes for metagenomic binning, comparative biology and taxonomic classification.</title>
        <authorList>
            <person name="Goeker M."/>
        </authorList>
    </citation>
    <scope>NUCLEOTIDE SEQUENCE [LARGE SCALE GENOMIC DNA]</scope>
    <source>
        <strain evidence="18 19">DSM 23800</strain>
    </source>
</reference>
<keyword evidence="19" id="KW-1185">Reference proteome</keyword>
<keyword evidence="10 14" id="KW-0648">Protein biosynthesis</keyword>